<keyword evidence="2" id="KW-1185">Reference proteome</keyword>
<dbReference type="KEGG" id="vg:24171954"/>
<gene>
    <name evidence="1" type="ORF">Syn7803C7_101</name>
</gene>
<name>A0A0E3F0J7_9CAUD</name>
<evidence type="ECO:0000313" key="1">
    <source>
        <dbReference type="EMBL" id="AIX19992.1"/>
    </source>
</evidence>
<reference evidence="1 2" key="1">
    <citation type="submission" date="2013-12" db="EMBL/GenBank/DDBJ databases">
        <title>Ecological redundancy of diverse viral populations within a natural community.</title>
        <authorList>
            <person name="Gregory A.C."/>
            <person name="LaButti K."/>
            <person name="Copeland A."/>
            <person name="Woyke T."/>
            <person name="Sullivan M.B."/>
        </authorList>
    </citation>
    <scope>NUCLEOTIDE SEQUENCE [LARGE SCALE GENOMIC DNA]</scope>
    <source>
        <strain evidence="1">Syn7803C7</strain>
    </source>
</reference>
<accession>A0A0E3F0J7</accession>
<proteinExistence type="predicted"/>
<organism evidence="1 2">
    <name type="scientific">Synechococcus phage ACG-2014f_Syn7803C7</name>
    <dbReference type="NCBI Taxonomy" id="2790345"/>
    <lineage>
        <taxon>Viruses</taxon>
        <taxon>Duplodnaviria</taxon>
        <taxon>Heunggongvirae</taxon>
        <taxon>Uroviricota</taxon>
        <taxon>Caudoviricetes</taxon>
        <taxon>Pantevenvirales</taxon>
        <taxon>Kyanoviridae</taxon>
        <taxon>Atlauavirus</taxon>
        <taxon>Atlauavirus acg2014f</taxon>
    </lineage>
</organism>
<dbReference type="EMBL" id="KJ019052">
    <property type="protein sequence ID" value="AIX19992.1"/>
    <property type="molecule type" value="Genomic_DNA"/>
</dbReference>
<sequence>MEFIQTDYPANMAPNVMERNYGRGIILTQVNEDGVIPFSVFNFKKEDWNWGADYYMTEHNFYTLEEAEAVVTQLVAS</sequence>
<evidence type="ECO:0000313" key="2">
    <source>
        <dbReference type="Proteomes" id="UP000185323"/>
    </source>
</evidence>
<dbReference type="Proteomes" id="UP000185323">
    <property type="component" value="Segment"/>
</dbReference>
<protein>
    <submittedName>
        <fullName evidence="1">Uncharacterized protein</fullName>
    </submittedName>
</protein>